<keyword evidence="3" id="KW-1185">Reference proteome</keyword>
<comment type="caution">
    <text evidence="2">The sequence shown here is derived from an EMBL/GenBank/DDBJ whole genome shotgun (WGS) entry which is preliminary data.</text>
</comment>
<dbReference type="InterPro" id="IPR036249">
    <property type="entry name" value="Thioredoxin-like_sf"/>
</dbReference>
<dbReference type="Gene3D" id="3.40.30.10">
    <property type="entry name" value="Glutaredoxin"/>
    <property type="match status" value="1"/>
</dbReference>
<dbReference type="Pfam" id="PF08534">
    <property type="entry name" value="Redoxin"/>
    <property type="match status" value="1"/>
</dbReference>
<sequence length="160" mass="18908">MHIFSHQSDFNSRFFMKKILLLITFLLSLNINAQTIKDFTLPIYDKKESFQLKSATKKYKKIYLNFWASWCTACIQELDELEALKKKYESKGILFVAVNAGEKKKKIKKFMKKYQFSFLILEDRDRTTSKMLNVTELPRSIVIDNNMIILYSSDKPPKDL</sequence>
<organism evidence="2 3">
    <name type="scientific">Halobacteriovorax vibrionivorans</name>
    <dbReference type="NCBI Taxonomy" id="2152716"/>
    <lineage>
        <taxon>Bacteria</taxon>
        <taxon>Pseudomonadati</taxon>
        <taxon>Bdellovibrionota</taxon>
        <taxon>Bacteriovoracia</taxon>
        <taxon>Bacteriovoracales</taxon>
        <taxon>Halobacteriovoraceae</taxon>
        <taxon>Halobacteriovorax</taxon>
    </lineage>
</organism>
<accession>A0ABY0IIL4</accession>
<gene>
    <name evidence="2" type="ORF">DAY19_03165</name>
</gene>
<dbReference type="PROSITE" id="PS51352">
    <property type="entry name" value="THIOREDOXIN_2"/>
    <property type="match status" value="1"/>
</dbReference>
<evidence type="ECO:0000313" key="2">
    <source>
        <dbReference type="EMBL" id="RZF22787.1"/>
    </source>
</evidence>
<dbReference type="InterPro" id="IPR013740">
    <property type="entry name" value="Redoxin"/>
</dbReference>
<dbReference type="EMBL" id="QDKL01000001">
    <property type="protein sequence ID" value="RZF22787.1"/>
    <property type="molecule type" value="Genomic_DNA"/>
</dbReference>
<dbReference type="Proteomes" id="UP000443582">
    <property type="component" value="Unassembled WGS sequence"/>
</dbReference>
<proteinExistence type="predicted"/>
<dbReference type="InterPro" id="IPR013766">
    <property type="entry name" value="Thioredoxin_domain"/>
</dbReference>
<dbReference type="CDD" id="cd02966">
    <property type="entry name" value="TlpA_like_family"/>
    <property type="match status" value="1"/>
</dbReference>
<dbReference type="PANTHER" id="PTHR42852">
    <property type="entry name" value="THIOL:DISULFIDE INTERCHANGE PROTEIN DSBE"/>
    <property type="match status" value="1"/>
</dbReference>
<dbReference type="InterPro" id="IPR050553">
    <property type="entry name" value="Thioredoxin_ResA/DsbE_sf"/>
</dbReference>
<protein>
    <submittedName>
        <fullName evidence="2">TlpA family protein disulfide reductase</fullName>
    </submittedName>
</protein>
<evidence type="ECO:0000313" key="3">
    <source>
        <dbReference type="Proteomes" id="UP000443582"/>
    </source>
</evidence>
<reference evidence="3" key="1">
    <citation type="journal article" date="2019" name="Int. J. Syst. Evol. Microbiol.">
        <title>Halobacteriovorax valvorus sp. nov., a novel prokaryotic predator isolated from coastal seawater of China.</title>
        <authorList>
            <person name="Chen M.-X."/>
        </authorList>
    </citation>
    <scope>NUCLEOTIDE SEQUENCE [LARGE SCALE GENOMIC DNA]</scope>
    <source>
        <strain evidence="3">BL9</strain>
    </source>
</reference>
<dbReference type="PANTHER" id="PTHR42852:SF17">
    <property type="entry name" value="THIOREDOXIN-LIKE PROTEIN HI_1115"/>
    <property type="match status" value="1"/>
</dbReference>
<feature type="domain" description="Thioredoxin" evidence="1">
    <location>
        <begin position="30"/>
        <end position="160"/>
    </location>
</feature>
<evidence type="ECO:0000259" key="1">
    <source>
        <dbReference type="PROSITE" id="PS51352"/>
    </source>
</evidence>
<dbReference type="SUPFAM" id="SSF52833">
    <property type="entry name" value="Thioredoxin-like"/>
    <property type="match status" value="1"/>
</dbReference>
<name>A0ABY0IIL4_9BACT</name>